<gene>
    <name evidence="2" type="ORF">EUGRSUZ_C01843</name>
</gene>
<feature type="region of interest" description="Disordered" evidence="1">
    <location>
        <begin position="43"/>
        <end position="80"/>
    </location>
</feature>
<accession>A0A059CRE1</accession>
<dbReference type="Gramene" id="KCW80495">
    <property type="protein sequence ID" value="KCW80495"/>
    <property type="gene ID" value="EUGRSUZ_C01843"/>
</dbReference>
<reference evidence="2" key="1">
    <citation type="submission" date="2013-07" db="EMBL/GenBank/DDBJ databases">
        <title>The genome of Eucalyptus grandis.</title>
        <authorList>
            <person name="Schmutz J."/>
            <person name="Hayes R."/>
            <person name="Myburg A."/>
            <person name="Tuskan G."/>
            <person name="Grattapaglia D."/>
            <person name="Rokhsar D.S."/>
        </authorList>
    </citation>
    <scope>NUCLEOTIDE SEQUENCE</scope>
    <source>
        <tissue evidence="2">Leaf extractions</tissue>
    </source>
</reference>
<name>A0A059CRE1_EUCGR</name>
<dbReference type="AlphaFoldDB" id="A0A059CRE1"/>
<evidence type="ECO:0000313" key="2">
    <source>
        <dbReference type="EMBL" id="KCW80495.1"/>
    </source>
</evidence>
<feature type="compositionally biased region" description="Polar residues" evidence="1">
    <location>
        <begin position="55"/>
        <end position="64"/>
    </location>
</feature>
<sequence length="80" mass="8869">MEPIRGPRPMPREGPASFLPYFNLSLSLSLSSPLFPRMKARARVRGGTENRETFSRSCFPSGSTAAPYPIRRSPPLPAHN</sequence>
<proteinExistence type="predicted"/>
<protein>
    <submittedName>
        <fullName evidence="2">Uncharacterized protein</fullName>
    </submittedName>
</protein>
<evidence type="ECO:0000256" key="1">
    <source>
        <dbReference type="SAM" id="MobiDB-lite"/>
    </source>
</evidence>
<organism evidence="2">
    <name type="scientific">Eucalyptus grandis</name>
    <name type="common">Flooded gum</name>
    <dbReference type="NCBI Taxonomy" id="71139"/>
    <lineage>
        <taxon>Eukaryota</taxon>
        <taxon>Viridiplantae</taxon>
        <taxon>Streptophyta</taxon>
        <taxon>Embryophyta</taxon>
        <taxon>Tracheophyta</taxon>
        <taxon>Spermatophyta</taxon>
        <taxon>Magnoliopsida</taxon>
        <taxon>eudicotyledons</taxon>
        <taxon>Gunneridae</taxon>
        <taxon>Pentapetalae</taxon>
        <taxon>rosids</taxon>
        <taxon>malvids</taxon>
        <taxon>Myrtales</taxon>
        <taxon>Myrtaceae</taxon>
        <taxon>Myrtoideae</taxon>
        <taxon>Eucalypteae</taxon>
        <taxon>Eucalyptus</taxon>
    </lineage>
</organism>
<dbReference type="EMBL" id="KK198755">
    <property type="protein sequence ID" value="KCW80495.1"/>
    <property type="molecule type" value="Genomic_DNA"/>
</dbReference>
<dbReference type="InParanoid" id="A0A059CRE1"/>